<proteinExistence type="predicted"/>
<dbReference type="EMBL" id="VFJC01000024">
    <property type="protein sequence ID" value="KAB5530630.1"/>
    <property type="molecule type" value="Genomic_DNA"/>
</dbReference>
<dbReference type="GO" id="GO:0003824">
    <property type="term" value="F:catalytic activity"/>
    <property type="evidence" value="ECO:0007669"/>
    <property type="project" value="InterPro"/>
</dbReference>
<reference evidence="2 3" key="1">
    <citation type="submission" date="2019-06" db="EMBL/GenBank/DDBJ databases">
        <title>A chromosome-scale genome assembly of the striped catfish, Pangasianodon hypophthalmus.</title>
        <authorList>
            <person name="Wen M."/>
            <person name="Zahm M."/>
            <person name="Roques C."/>
            <person name="Cabau C."/>
            <person name="Klopp C."/>
            <person name="Donnadieu C."/>
            <person name="Jouanno E."/>
            <person name="Avarre J.-C."/>
            <person name="Campet M."/>
            <person name="Ha T.T.T."/>
            <person name="Dugue R."/>
            <person name="Lampietro C."/>
            <person name="Louis A."/>
            <person name="Herpin A."/>
            <person name="Echchiki A."/>
            <person name="Berthelot C."/>
            <person name="Parey E."/>
            <person name="Roest-Crollius H."/>
            <person name="Braasch I."/>
            <person name="Postlethwait J."/>
            <person name="Bobe J."/>
            <person name="Montfort J."/>
            <person name="Bouchez O."/>
            <person name="Begum T."/>
            <person name="Schartl M."/>
            <person name="Guiguen Y."/>
        </authorList>
    </citation>
    <scope>NUCLEOTIDE SEQUENCE [LARGE SCALE GENOMIC DNA]</scope>
    <source>
        <strain evidence="2 3">Indonesia</strain>
        <tissue evidence="2">Blood</tissue>
    </source>
</reference>
<dbReference type="PANTHER" id="PTHR46670">
    <property type="entry name" value="ENDO/EXONUCLEASE/PHOSPHATASE DOMAIN-CONTAINING PROTEIN"/>
    <property type="match status" value="1"/>
</dbReference>
<dbReference type="Gene3D" id="3.60.10.10">
    <property type="entry name" value="Endonuclease/exonuclease/phosphatase"/>
    <property type="match status" value="1"/>
</dbReference>
<evidence type="ECO:0000313" key="3">
    <source>
        <dbReference type="Proteomes" id="UP000327468"/>
    </source>
</evidence>
<evidence type="ECO:0000259" key="1">
    <source>
        <dbReference type="Pfam" id="PF14529"/>
    </source>
</evidence>
<dbReference type="InterPro" id="IPR005135">
    <property type="entry name" value="Endo/exonuclease/phosphatase"/>
</dbReference>
<keyword evidence="3" id="KW-1185">Reference proteome</keyword>
<dbReference type="AlphaFoldDB" id="A0A5N5KK21"/>
<sequence length="255" mass="29707">MMQMALLNVRTVGNKTFMLNDFISNHPLDFLFLSETWLKVGDLTPMTELLPQGYSYYNSPRLTGRGGGLMSIFKDEIRCRMISPELYNSFELQMFQIMLTNPVLVALVYRPPKSNRDFINEFSDFVSWLITQFDCFLIIGDFNVHLCCEQDAVSREFVNLIDSFDLIQWVKVPTHKLVHTLDLVLSYNLPIQDIMIDEVVFSDHKSVFFNVCCYKRKSRPERVLSRRIDSSTSAEFSMLYRDCYESSVSEISLMN</sequence>
<accession>A0A5N5KK21</accession>
<dbReference type="PANTHER" id="PTHR46670:SF3">
    <property type="entry name" value="ENDONUCLEASE_EXONUCLEASE_PHOSPHATASE DOMAIN-CONTAINING PROTEIN"/>
    <property type="match status" value="1"/>
</dbReference>
<protein>
    <recommendedName>
        <fullName evidence="1">Endonuclease/exonuclease/phosphatase domain-containing protein</fullName>
    </recommendedName>
</protein>
<comment type="caution">
    <text evidence="2">The sequence shown here is derived from an EMBL/GenBank/DDBJ whole genome shotgun (WGS) entry which is preliminary data.</text>
</comment>
<gene>
    <name evidence="2" type="ORF">PHYPO_G00131520</name>
</gene>
<organism evidence="2 3">
    <name type="scientific">Pangasianodon hypophthalmus</name>
    <name type="common">Striped catfish</name>
    <name type="synonym">Helicophagus hypophthalmus</name>
    <dbReference type="NCBI Taxonomy" id="310915"/>
    <lineage>
        <taxon>Eukaryota</taxon>
        <taxon>Metazoa</taxon>
        <taxon>Chordata</taxon>
        <taxon>Craniata</taxon>
        <taxon>Vertebrata</taxon>
        <taxon>Euteleostomi</taxon>
        <taxon>Actinopterygii</taxon>
        <taxon>Neopterygii</taxon>
        <taxon>Teleostei</taxon>
        <taxon>Ostariophysi</taxon>
        <taxon>Siluriformes</taxon>
        <taxon>Pangasiidae</taxon>
        <taxon>Pangasianodon</taxon>
    </lineage>
</organism>
<feature type="domain" description="Endonuclease/exonuclease/phosphatase" evidence="1">
    <location>
        <begin position="104"/>
        <end position="207"/>
    </location>
</feature>
<dbReference type="InterPro" id="IPR036691">
    <property type="entry name" value="Endo/exonu/phosph_ase_sf"/>
</dbReference>
<dbReference type="Proteomes" id="UP000327468">
    <property type="component" value="Chromosome 23"/>
</dbReference>
<evidence type="ECO:0000313" key="2">
    <source>
        <dbReference type="EMBL" id="KAB5530630.1"/>
    </source>
</evidence>
<name>A0A5N5KK21_PANHP</name>
<dbReference type="SUPFAM" id="SSF56219">
    <property type="entry name" value="DNase I-like"/>
    <property type="match status" value="1"/>
</dbReference>
<dbReference type="Pfam" id="PF14529">
    <property type="entry name" value="Exo_endo_phos_2"/>
    <property type="match status" value="1"/>
</dbReference>